<evidence type="ECO:0000313" key="8">
    <source>
        <dbReference type="EMBL" id="PFG39893.1"/>
    </source>
</evidence>
<keyword evidence="3" id="KW-0560">Oxidoreductase</keyword>
<dbReference type="AlphaFoldDB" id="A0A2A9EM64"/>
<dbReference type="PROSITE" id="PS00063">
    <property type="entry name" value="ALDOKETO_REDUCTASE_3"/>
    <property type="match status" value="1"/>
</dbReference>
<dbReference type="PRINTS" id="PR00069">
    <property type="entry name" value="ALDKETRDTASE"/>
</dbReference>
<dbReference type="InterPro" id="IPR020471">
    <property type="entry name" value="AKR"/>
</dbReference>
<dbReference type="EMBL" id="PDJI01000004">
    <property type="protein sequence ID" value="PFG39893.1"/>
    <property type="molecule type" value="Genomic_DNA"/>
</dbReference>
<gene>
    <name evidence="8" type="ORF">ATJ97_2413</name>
</gene>
<keyword evidence="2" id="KW-0521">NADP</keyword>
<comment type="similarity">
    <text evidence="1">Belongs to the aldo/keto reductase family.</text>
</comment>
<dbReference type="SUPFAM" id="SSF51430">
    <property type="entry name" value="NAD(P)-linked oxidoreductase"/>
    <property type="match status" value="1"/>
</dbReference>
<dbReference type="PANTHER" id="PTHR43827">
    <property type="entry name" value="2,5-DIKETO-D-GLUCONIC ACID REDUCTASE"/>
    <property type="match status" value="1"/>
</dbReference>
<dbReference type="RefSeq" id="WP_098483915.1">
    <property type="nucleotide sequence ID" value="NZ_PDJI01000004.1"/>
</dbReference>
<dbReference type="PROSITE" id="PS00062">
    <property type="entry name" value="ALDOKETO_REDUCTASE_2"/>
    <property type="match status" value="1"/>
</dbReference>
<evidence type="ECO:0000256" key="6">
    <source>
        <dbReference type="PIRSR" id="PIRSR000097-3"/>
    </source>
</evidence>
<dbReference type="InterPro" id="IPR036812">
    <property type="entry name" value="NAD(P)_OxRdtase_dom_sf"/>
</dbReference>
<accession>A0A2A9EM64</accession>
<keyword evidence="9" id="KW-1185">Reference proteome</keyword>
<dbReference type="OrthoDB" id="9804790at2"/>
<evidence type="ECO:0000256" key="3">
    <source>
        <dbReference type="ARBA" id="ARBA00023002"/>
    </source>
</evidence>
<name>A0A2A9EM64_9MICO</name>
<dbReference type="FunFam" id="3.20.20.100:FF:000015">
    <property type="entry name" value="Oxidoreductase, aldo/keto reductase family"/>
    <property type="match status" value="1"/>
</dbReference>
<reference evidence="8 9" key="1">
    <citation type="submission" date="2017-10" db="EMBL/GenBank/DDBJ databases">
        <title>Sequencing the genomes of 1000 actinobacteria strains.</title>
        <authorList>
            <person name="Klenk H.-P."/>
        </authorList>
    </citation>
    <scope>NUCLEOTIDE SEQUENCE [LARGE SCALE GENOMIC DNA]</scope>
    <source>
        <strain evidence="8 9">DSM 21838</strain>
    </source>
</reference>
<dbReference type="Pfam" id="PF00248">
    <property type="entry name" value="Aldo_ket_red"/>
    <property type="match status" value="1"/>
</dbReference>
<comment type="caution">
    <text evidence="8">The sequence shown here is derived from an EMBL/GenBank/DDBJ whole genome shotgun (WGS) entry which is preliminary data.</text>
</comment>
<evidence type="ECO:0000259" key="7">
    <source>
        <dbReference type="Pfam" id="PF00248"/>
    </source>
</evidence>
<sequence length="293" mass="31825">MDQPQVTLDDGTTMPQLGLGVFQVPPEDTEQVVAHGLAAGYRSIDTAARYENEPGVGAALKAAGVAREEVFVTTKLANPDQGYESALAAFDASAEKLGLDVVDLYLIHWPCPGRGEALNSWRAMEELRAAGRIRSIGVSNFLPHHLTELLEAGEVRPVVNQIEVHPYHQQKELRAFNAEHGILTEAYSPLGQGAVLGDPVITGIAERLGRTPAQVVLRWHLQLGNVVIPKSVTPSRMAENLDVLDFELSTDDMVAIEGLDRGRRIGFHPDFFNGFPEDFEEGSSARTGVASVR</sequence>
<dbReference type="Gene3D" id="3.20.20.100">
    <property type="entry name" value="NADP-dependent oxidoreductase domain"/>
    <property type="match status" value="1"/>
</dbReference>
<evidence type="ECO:0000256" key="5">
    <source>
        <dbReference type="PIRSR" id="PIRSR000097-2"/>
    </source>
</evidence>
<protein>
    <submittedName>
        <fullName evidence="8">Diketogulonate reductase-like aldo/keto reductase</fullName>
    </submittedName>
</protein>
<evidence type="ECO:0000256" key="1">
    <source>
        <dbReference type="ARBA" id="ARBA00007905"/>
    </source>
</evidence>
<proteinExistence type="inferred from homology"/>
<dbReference type="InterPro" id="IPR018170">
    <property type="entry name" value="Aldo/ket_reductase_CS"/>
</dbReference>
<dbReference type="PIRSF" id="PIRSF000097">
    <property type="entry name" value="AKR"/>
    <property type="match status" value="1"/>
</dbReference>
<evidence type="ECO:0000256" key="2">
    <source>
        <dbReference type="ARBA" id="ARBA00022857"/>
    </source>
</evidence>
<dbReference type="InterPro" id="IPR023210">
    <property type="entry name" value="NADP_OxRdtase_dom"/>
</dbReference>
<feature type="binding site" evidence="5">
    <location>
        <position position="108"/>
    </location>
    <ligand>
        <name>substrate</name>
    </ligand>
</feature>
<dbReference type="PANTHER" id="PTHR43827:SF3">
    <property type="entry name" value="NADP-DEPENDENT OXIDOREDUCTASE DOMAIN-CONTAINING PROTEIN"/>
    <property type="match status" value="1"/>
</dbReference>
<dbReference type="Proteomes" id="UP000222106">
    <property type="component" value="Unassembled WGS sequence"/>
</dbReference>
<evidence type="ECO:0000256" key="4">
    <source>
        <dbReference type="PIRSR" id="PIRSR000097-1"/>
    </source>
</evidence>
<organism evidence="8 9">
    <name type="scientific">Georgenia soli</name>
    <dbReference type="NCBI Taxonomy" id="638953"/>
    <lineage>
        <taxon>Bacteria</taxon>
        <taxon>Bacillati</taxon>
        <taxon>Actinomycetota</taxon>
        <taxon>Actinomycetes</taxon>
        <taxon>Micrococcales</taxon>
        <taxon>Bogoriellaceae</taxon>
        <taxon>Georgenia</taxon>
    </lineage>
</organism>
<dbReference type="PROSITE" id="PS00798">
    <property type="entry name" value="ALDOKETO_REDUCTASE_1"/>
    <property type="match status" value="1"/>
</dbReference>
<feature type="active site" description="Proton donor" evidence="4">
    <location>
        <position position="50"/>
    </location>
</feature>
<evidence type="ECO:0000313" key="9">
    <source>
        <dbReference type="Proteomes" id="UP000222106"/>
    </source>
</evidence>
<dbReference type="GO" id="GO:0016616">
    <property type="term" value="F:oxidoreductase activity, acting on the CH-OH group of donors, NAD or NADP as acceptor"/>
    <property type="evidence" value="ECO:0007669"/>
    <property type="project" value="UniProtKB-ARBA"/>
</dbReference>
<feature type="site" description="Lowers pKa of active site Tyr" evidence="6">
    <location>
        <position position="75"/>
    </location>
</feature>
<feature type="domain" description="NADP-dependent oxidoreductase" evidence="7">
    <location>
        <begin position="22"/>
        <end position="260"/>
    </location>
</feature>